<proteinExistence type="predicted"/>
<protein>
    <submittedName>
        <fullName evidence="2">Anti-sigma factor</fullName>
    </submittedName>
</protein>
<keyword evidence="3" id="KW-1185">Reference proteome</keyword>
<accession>A0ABT5MEW8</accession>
<reference evidence="2 3" key="1">
    <citation type="submission" date="2023-02" db="EMBL/GenBank/DDBJ databases">
        <title>Bacterial whole genome sequence for Curvibacter sp. HBC28.</title>
        <authorList>
            <person name="Le V."/>
            <person name="Ko S.-R."/>
            <person name="Ahn C.-Y."/>
            <person name="Oh H.-M."/>
        </authorList>
    </citation>
    <scope>NUCLEOTIDE SEQUENCE [LARGE SCALE GENOMIC DNA]</scope>
    <source>
        <strain evidence="2 3">HBC28</strain>
    </source>
</reference>
<dbReference type="EMBL" id="JAQSIO010000003">
    <property type="protein sequence ID" value="MDD0815122.1"/>
    <property type="molecule type" value="Genomic_DNA"/>
</dbReference>
<dbReference type="RefSeq" id="WP_273926777.1">
    <property type="nucleotide sequence ID" value="NZ_JAQSIO010000003.1"/>
</dbReference>
<evidence type="ECO:0000313" key="2">
    <source>
        <dbReference type="EMBL" id="MDD0815122.1"/>
    </source>
</evidence>
<feature type="compositionally biased region" description="Pro residues" evidence="1">
    <location>
        <begin position="1"/>
        <end position="10"/>
    </location>
</feature>
<gene>
    <name evidence="2" type="ORF">PSQ39_10815</name>
</gene>
<sequence length="295" mass="32207">MDPSHAPPHQQPASSPLEDRLHAWLDGQLPTAEQPALEAELAQHPQAQATLQAWQAQRQALRQLHAEVLDEPIPPALSATLLRASQQRTQALSQWRWAGLAAGFVLTFSAGWLARSHTPNEASIAQWGRAPGALSQAGLQRFSQQAGVAHAVYSPEVKHPVEVDASQQQHLVQWLSKRLGRALTLPDLSSQGYSLVGGRLLPGENGARAQFMYQNPQGLRLTLYLGAVDTGATPTKDKPVQRATTPNDQETAFRFSEQGPVPSFYWVDQGFGYALSGPLSRQALLSLATLVYQQR</sequence>
<evidence type="ECO:0000313" key="3">
    <source>
        <dbReference type="Proteomes" id="UP001528672"/>
    </source>
</evidence>
<dbReference type="Proteomes" id="UP001528672">
    <property type="component" value="Unassembled WGS sequence"/>
</dbReference>
<feature type="region of interest" description="Disordered" evidence="1">
    <location>
        <begin position="1"/>
        <end position="20"/>
    </location>
</feature>
<comment type="caution">
    <text evidence="2">The sequence shown here is derived from an EMBL/GenBank/DDBJ whole genome shotgun (WGS) entry which is preliminary data.</text>
</comment>
<organism evidence="2 3">
    <name type="scientific">Curvibacter microcysteis</name>
    <dbReference type="NCBI Taxonomy" id="3026419"/>
    <lineage>
        <taxon>Bacteria</taxon>
        <taxon>Pseudomonadati</taxon>
        <taxon>Pseudomonadota</taxon>
        <taxon>Betaproteobacteria</taxon>
        <taxon>Burkholderiales</taxon>
        <taxon>Comamonadaceae</taxon>
        <taxon>Curvibacter</taxon>
    </lineage>
</organism>
<name>A0ABT5MEW8_9BURK</name>
<evidence type="ECO:0000256" key="1">
    <source>
        <dbReference type="SAM" id="MobiDB-lite"/>
    </source>
</evidence>